<feature type="chain" id="PRO_5045042077" evidence="1">
    <location>
        <begin position="26"/>
        <end position="216"/>
    </location>
</feature>
<accession>A0ABN0DR22</accession>
<reference evidence="2 3" key="1">
    <citation type="submission" date="2011-08" db="EMBL/GenBank/DDBJ databases">
        <title>The Genome Sequence of Selenomonas noxia F0398.</title>
        <authorList>
            <consortium name="The Broad Institute Genome Sequencing Platform"/>
            <person name="Earl A."/>
            <person name="Ward D."/>
            <person name="Feldgarden M."/>
            <person name="Gevers D."/>
            <person name="Izard J."/>
            <person name="Ganesan A."/>
            <person name="Blanton J.M."/>
            <person name="Baranova O.V."/>
            <person name="Tanner A.C."/>
            <person name="Dewhirst F.E."/>
            <person name="Young S.K."/>
            <person name="Zeng Q."/>
            <person name="Gargeya S."/>
            <person name="Fitzgerald M."/>
            <person name="Haas B."/>
            <person name="Abouelleil A."/>
            <person name="Alvarado L."/>
            <person name="Arachchi H.M."/>
            <person name="Berlin A."/>
            <person name="Brown A."/>
            <person name="Chapman S.B."/>
            <person name="Chen Z."/>
            <person name="Dunbar C."/>
            <person name="Freedman E."/>
            <person name="Gearin G."/>
            <person name="Gellesch M."/>
            <person name="Goldberg J."/>
            <person name="Griggs A."/>
            <person name="Gujja S."/>
            <person name="Heiman D."/>
            <person name="Howarth C."/>
            <person name="Larson L."/>
            <person name="Lui A."/>
            <person name="MacDonald P.J.P."/>
            <person name="Montmayeur A."/>
            <person name="Murphy C."/>
            <person name="Neiman D."/>
            <person name="Pearson M."/>
            <person name="Priest M."/>
            <person name="Roberts A."/>
            <person name="Saif S."/>
            <person name="Shea T."/>
            <person name="Shenoy N."/>
            <person name="Sisk P."/>
            <person name="Stolte C."/>
            <person name="Sykes S."/>
            <person name="Wortman J."/>
            <person name="Nusbaum C."/>
            <person name="Birren B."/>
        </authorList>
    </citation>
    <scope>NUCLEOTIDE SEQUENCE [LARGE SCALE GENOMIC DNA]</scope>
    <source>
        <strain evidence="2 3">F0398</strain>
    </source>
</reference>
<organism evidence="2 3">
    <name type="scientific">Selenomonas noxia F0398</name>
    <dbReference type="NCBI Taxonomy" id="702437"/>
    <lineage>
        <taxon>Bacteria</taxon>
        <taxon>Bacillati</taxon>
        <taxon>Bacillota</taxon>
        <taxon>Negativicutes</taxon>
        <taxon>Selenomonadales</taxon>
        <taxon>Selenomonadaceae</taxon>
        <taxon>Selenomonas</taxon>
    </lineage>
</organism>
<proteinExistence type="predicted"/>
<feature type="signal peptide" evidence="1">
    <location>
        <begin position="1"/>
        <end position="25"/>
    </location>
</feature>
<keyword evidence="1" id="KW-0732">Signal</keyword>
<comment type="caution">
    <text evidence="2">The sequence shown here is derived from an EMBL/GenBank/DDBJ whole genome shotgun (WGS) entry which is preliminary data.</text>
</comment>
<name>A0ABN0DR22_9FIRM</name>
<gene>
    <name evidence="2" type="ORF">HMPREF9432_00698</name>
</gene>
<protein>
    <submittedName>
        <fullName evidence="2">Uncharacterized protein</fullName>
    </submittedName>
</protein>
<dbReference type="EMBL" id="ADGH01000004">
    <property type="protein sequence ID" value="EHG25318.1"/>
    <property type="molecule type" value="Genomic_DNA"/>
</dbReference>
<evidence type="ECO:0000313" key="3">
    <source>
        <dbReference type="Proteomes" id="UP000003175"/>
    </source>
</evidence>
<sequence>MKSCRKILAVFSAVTIFYGGANVYAAEVDMPTAKEDTKSTAPIELPYSYESTAYGYRIMCPQRPVGVIPANALFENREGEILIFENEEYHIKYAWVILVNAFSDDSVPNLNTINPKQAVDLLGRIMGSNGYEGIMLVNLSESNKAIFATTAKEVEIDEDGDGVVDATAKADSQMAVLFFRGENGQRYGFELIDNPELRSASVSAFLAGARTLHAIS</sequence>
<evidence type="ECO:0000313" key="2">
    <source>
        <dbReference type="EMBL" id="EHG25318.1"/>
    </source>
</evidence>
<evidence type="ECO:0000256" key="1">
    <source>
        <dbReference type="SAM" id="SignalP"/>
    </source>
</evidence>
<dbReference type="Proteomes" id="UP000003175">
    <property type="component" value="Unassembled WGS sequence"/>
</dbReference>
<keyword evidence="3" id="KW-1185">Reference proteome</keyword>